<dbReference type="EMBL" id="MU268767">
    <property type="protein sequence ID" value="KAH7903775.1"/>
    <property type="molecule type" value="Genomic_DNA"/>
</dbReference>
<sequence>MDPWQEVFQALAPRNVEVPIERRIAPNVVANVGARNHTIPIEEQKRMMREICDAVYRLENLLQCYEQPLALNGIAHRHGLVDNRTVVNNGGHPMRQRSRLIIRQRAIVAPIIEIVGRVCLSTILIVGVYVLLSSVANFIAENDFWGRMYVYEILGEGLRILGIVKRFCIGRAIF</sequence>
<comment type="caution">
    <text evidence="1">The sequence shown here is derived from an EMBL/GenBank/DDBJ whole genome shotgun (WGS) entry which is preliminary data.</text>
</comment>
<name>A0ACB7ZRE3_9AGAM</name>
<evidence type="ECO:0000313" key="2">
    <source>
        <dbReference type="Proteomes" id="UP000790377"/>
    </source>
</evidence>
<reference evidence="1" key="1">
    <citation type="journal article" date="2021" name="New Phytol.">
        <title>Evolutionary innovations through gain and loss of genes in the ectomycorrhizal Boletales.</title>
        <authorList>
            <person name="Wu G."/>
            <person name="Miyauchi S."/>
            <person name="Morin E."/>
            <person name="Kuo A."/>
            <person name="Drula E."/>
            <person name="Varga T."/>
            <person name="Kohler A."/>
            <person name="Feng B."/>
            <person name="Cao Y."/>
            <person name="Lipzen A."/>
            <person name="Daum C."/>
            <person name="Hundley H."/>
            <person name="Pangilinan J."/>
            <person name="Johnson J."/>
            <person name="Barry K."/>
            <person name="LaButti K."/>
            <person name="Ng V."/>
            <person name="Ahrendt S."/>
            <person name="Min B."/>
            <person name="Choi I.G."/>
            <person name="Park H."/>
            <person name="Plett J.M."/>
            <person name="Magnuson J."/>
            <person name="Spatafora J.W."/>
            <person name="Nagy L.G."/>
            <person name="Henrissat B."/>
            <person name="Grigoriev I.V."/>
            <person name="Yang Z.L."/>
            <person name="Xu J."/>
            <person name="Martin F.M."/>
        </authorList>
    </citation>
    <scope>NUCLEOTIDE SEQUENCE</scope>
    <source>
        <strain evidence="1">ATCC 28755</strain>
    </source>
</reference>
<dbReference type="Proteomes" id="UP000790377">
    <property type="component" value="Unassembled WGS sequence"/>
</dbReference>
<proteinExistence type="predicted"/>
<keyword evidence="2" id="KW-1185">Reference proteome</keyword>
<evidence type="ECO:0000313" key="1">
    <source>
        <dbReference type="EMBL" id="KAH7903775.1"/>
    </source>
</evidence>
<accession>A0ACB7ZRE3</accession>
<protein>
    <submittedName>
        <fullName evidence="1">Uncharacterized protein</fullName>
    </submittedName>
</protein>
<gene>
    <name evidence="1" type="ORF">BJ138DRAFT_1107395</name>
</gene>
<organism evidence="1 2">
    <name type="scientific">Hygrophoropsis aurantiaca</name>
    <dbReference type="NCBI Taxonomy" id="72124"/>
    <lineage>
        <taxon>Eukaryota</taxon>
        <taxon>Fungi</taxon>
        <taxon>Dikarya</taxon>
        <taxon>Basidiomycota</taxon>
        <taxon>Agaricomycotina</taxon>
        <taxon>Agaricomycetes</taxon>
        <taxon>Agaricomycetidae</taxon>
        <taxon>Boletales</taxon>
        <taxon>Coniophorineae</taxon>
        <taxon>Hygrophoropsidaceae</taxon>
        <taxon>Hygrophoropsis</taxon>
    </lineage>
</organism>